<dbReference type="PANTHER" id="PTHR31042">
    <property type="entry name" value="CORE-2/I-BRANCHING BETA-1,6-N-ACETYLGLUCOSAMINYLTRANSFERASE FAMILY PROTEIN-RELATED"/>
    <property type="match status" value="1"/>
</dbReference>
<evidence type="ECO:0000313" key="9">
    <source>
        <dbReference type="Proteomes" id="UP001485043"/>
    </source>
</evidence>
<dbReference type="EMBL" id="JALJOV010000620">
    <property type="protein sequence ID" value="KAK9862348.1"/>
    <property type="molecule type" value="Genomic_DNA"/>
</dbReference>
<feature type="domain" description="Rhodanese" evidence="7">
    <location>
        <begin position="147"/>
        <end position="240"/>
    </location>
</feature>
<feature type="compositionally biased region" description="Low complexity" evidence="6">
    <location>
        <begin position="341"/>
        <end position="353"/>
    </location>
</feature>
<dbReference type="CDD" id="cd00158">
    <property type="entry name" value="RHOD"/>
    <property type="match status" value="1"/>
</dbReference>
<feature type="compositionally biased region" description="Basic and acidic residues" evidence="6">
    <location>
        <begin position="373"/>
        <end position="386"/>
    </location>
</feature>
<name>A0AAW1T126_9CHLO</name>
<protein>
    <recommendedName>
        <fullName evidence="7">Rhodanese domain-containing protein</fullName>
    </recommendedName>
</protein>
<dbReference type="GO" id="GO:0016020">
    <property type="term" value="C:membrane"/>
    <property type="evidence" value="ECO:0007669"/>
    <property type="project" value="UniProtKB-SubCell"/>
</dbReference>
<keyword evidence="3" id="KW-0808">Transferase</keyword>
<keyword evidence="2" id="KW-0328">Glycosyltransferase</keyword>
<evidence type="ECO:0000256" key="1">
    <source>
        <dbReference type="ARBA" id="ARBA00004606"/>
    </source>
</evidence>
<gene>
    <name evidence="8" type="ORF">WJX84_002596</name>
</gene>
<dbReference type="GO" id="GO:0016757">
    <property type="term" value="F:glycosyltransferase activity"/>
    <property type="evidence" value="ECO:0007669"/>
    <property type="project" value="UniProtKB-KW"/>
</dbReference>
<evidence type="ECO:0000256" key="4">
    <source>
        <dbReference type="ARBA" id="ARBA00023136"/>
    </source>
</evidence>
<dbReference type="SUPFAM" id="SSF52821">
    <property type="entry name" value="Rhodanese/Cell cycle control phosphatase"/>
    <property type="match status" value="1"/>
</dbReference>
<keyword evidence="4" id="KW-0472">Membrane</keyword>
<dbReference type="PANTHER" id="PTHR31042:SF150">
    <property type="entry name" value="OS06G0661900 PROTEIN"/>
    <property type="match status" value="1"/>
</dbReference>
<reference evidence="8 9" key="1">
    <citation type="journal article" date="2024" name="Nat. Commun.">
        <title>Phylogenomics reveals the evolutionary origins of lichenization in chlorophyte algae.</title>
        <authorList>
            <person name="Puginier C."/>
            <person name="Libourel C."/>
            <person name="Otte J."/>
            <person name="Skaloud P."/>
            <person name="Haon M."/>
            <person name="Grisel S."/>
            <person name="Petersen M."/>
            <person name="Berrin J.G."/>
            <person name="Delaux P.M."/>
            <person name="Dal Grande F."/>
            <person name="Keller J."/>
        </authorList>
    </citation>
    <scope>NUCLEOTIDE SEQUENCE [LARGE SCALE GENOMIC DNA]</scope>
    <source>
        <strain evidence="8 9">SAG 2523</strain>
    </source>
</reference>
<dbReference type="InterPro" id="IPR003406">
    <property type="entry name" value="Glyco_trans_14"/>
</dbReference>
<proteinExistence type="predicted"/>
<feature type="region of interest" description="Disordered" evidence="6">
    <location>
        <begin position="339"/>
        <end position="420"/>
    </location>
</feature>
<dbReference type="Pfam" id="PF02485">
    <property type="entry name" value="Branch"/>
    <property type="match status" value="1"/>
</dbReference>
<dbReference type="InterPro" id="IPR044174">
    <property type="entry name" value="BC10-like"/>
</dbReference>
<dbReference type="Gene3D" id="3.40.250.10">
    <property type="entry name" value="Rhodanese-like domain"/>
    <property type="match status" value="1"/>
</dbReference>
<evidence type="ECO:0000256" key="6">
    <source>
        <dbReference type="SAM" id="MobiDB-lite"/>
    </source>
</evidence>
<dbReference type="Proteomes" id="UP001485043">
    <property type="component" value="Unassembled WGS sequence"/>
</dbReference>
<keyword evidence="5" id="KW-0325">Glycoprotein</keyword>
<evidence type="ECO:0000256" key="2">
    <source>
        <dbReference type="ARBA" id="ARBA00022676"/>
    </source>
</evidence>
<evidence type="ECO:0000256" key="5">
    <source>
        <dbReference type="ARBA" id="ARBA00023180"/>
    </source>
</evidence>
<accession>A0AAW1T126</accession>
<comment type="subcellular location">
    <subcellularLocation>
        <location evidence="1">Membrane</location>
        <topology evidence="1">Single-pass type II membrane protein</topology>
    </subcellularLocation>
</comment>
<sequence>MSTVAALTFGGSAIRPAQRETAASLACSVLNSTQLRQIPHSPRSTLLQAQSRGETSAGGEKFIYAGDVLEEARRMSSNFIFEDSDDMEVWEHDERLAATSSSSAVGSEVKGALDPQQLTDVLTAYSAEQGFREVGTETLRDSLGQRETTGLILLDVRSKEEFEGGHVPSALNIPLDKLATSAKDGWLGDCKTRPIAVICKSGSRSAQAAVKLTKVLGFEDVVNVSGGTEGWMTSGSPFPRRLWLGGFIVLLLLTAWASHRQVQVTTNDAPTWVKGRRNLQQQEDPLVALMFLTRGPMPLEPVWREFMEASAMIEPIDSSAIQARKPHVTKLAQAYTRDQAAEQFQQQQQQQQQRSEDQEAMESLARQQVASEDNSKRLPVADDGRRLQKKIPWSGPWSFFAGTRKPPQPKQPSKQGSSAEWTWSARAQRDIIAMQHLFSVYVHCPPDFFYAPGNLFFGYEIPGRVPVTWGQWSVVEGERILLRTALKNTANQRFILLSETCLPLGPPHMLYLQFLSERLARINACKQDTVEDAYRRGLDRWQPAMNTARLQRRHWRKSAQWFSLSRRHAAAVAADFHAAPLFEEHCYSYLPGRDLPVPAKVQVLLEQNITVQRRTCVADEHYVPTLLAMHGLDSETDCMGMMTHTSWTWPAWSPKTYAHWQITPSFLDPLRKMWFKEEACDWGAAQRSASTNFRLHGSRAALSSLPHWRPLRSTRSTMQVQPYVPLGPGCSLIARKFDLSSLDAAMRLGADCENGFGWSTFCYLP</sequence>
<evidence type="ECO:0000313" key="8">
    <source>
        <dbReference type="EMBL" id="KAK9862348.1"/>
    </source>
</evidence>
<evidence type="ECO:0000259" key="7">
    <source>
        <dbReference type="PROSITE" id="PS50206"/>
    </source>
</evidence>
<keyword evidence="9" id="KW-1185">Reference proteome</keyword>
<dbReference type="PROSITE" id="PS50206">
    <property type="entry name" value="RHODANESE_3"/>
    <property type="match status" value="1"/>
</dbReference>
<comment type="caution">
    <text evidence="8">The sequence shown here is derived from an EMBL/GenBank/DDBJ whole genome shotgun (WGS) entry which is preliminary data.</text>
</comment>
<organism evidence="8 9">
    <name type="scientific">Apatococcus fuscideae</name>
    <dbReference type="NCBI Taxonomy" id="2026836"/>
    <lineage>
        <taxon>Eukaryota</taxon>
        <taxon>Viridiplantae</taxon>
        <taxon>Chlorophyta</taxon>
        <taxon>core chlorophytes</taxon>
        <taxon>Trebouxiophyceae</taxon>
        <taxon>Chlorellales</taxon>
        <taxon>Chlorellaceae</taxon>
        <taxon>Apatococcus</taxon>
    </lineage>
</organism>
<dbReference type="InterPro" id="IPR001763">
    <property type="entry name" value="Rhodanese-like_dom"/>
</dbReference>
<dbReference type="SMART" id="SM00450">
    <property type="entry name" value="RHOD"/>
    <property type="match status" value="1"/>
</dbReference>
<dbReference type="Pfam" id="PF00581">
    <property type="entry name" value="Rhodanese"/>
    <property type="match status" value="1"/>
</dbReference>
<evidence type="ECO:0000256" key="3">
    <source>
        <dbReference type="ARBA" id="ARBA00022679"/>
    </source>
</evidence>
<dbReference type="InterPro" id="IPR036873">
    <property type="entry name" value="Rhodanese-like_dom_sf"/>
</dbReference>
<dbReference type="AlphaFoldDB" id="A0AAW1T126"/>